<sequence length="86" mass="9847">MDVEMVETALIDHLVETYLDGDKDGLTPETPLLELNILDSVEILSVVRFIHDRFGKAVPLTRVVPENFSTVRRIRDIILEGEEENR</sequence>
<dbReference type="RefSeq" id="WP_212323035.1">
    <property type="nucleotide sequence ID" value="NZ_AP024463.1"/>
</dbReference>
<proteinExistence type="predicted"/>
<organism evidence="2 3">
    <name type="scientific">Arachnia rubra</name>
    <dbReference type="NCBI Taxonomy" id="1547448"/>
    <lineage>
        <taxon>Bacteria</taxon>
        <taxon>Bacillati</taxon>
        <taxon>Actinomycetota</taxon>
        <taxon>Actinomycetes</taxon>
        <taxon>Propionibacteriales</taxon>
        <taxon>Propionibacteriaceae</taxon>
        <taxon>Arachnia</taxon>
    </lineage>
</organism>
<evidence type="ECO:0000313" key="2">
    <source>
        <dbReference type="EMBL" id="QUC07882.1"/>
    </source>
</evidence>
<dbReference type="EMBL" id="CP072384">
    <property type="protein sequence ID" value="QUC07882.1"/>
    <property type="molecule type" value="Genomic_DNA"/>
</dbReference>
<keyword evidence="3" id="KW-1185">Reference proteome</keyword>
<protein>
    <submittedName>
        <fullName evidence="2">Acyl carrier protein</fullName>
    </submittedName>
</protein>
<dbReference type="InterPro" id="IPR036736">
    <property type="entry name" value="ACP-like_sf"/>
</dbReference>
<accession>A0ABX7Y3W0</accession>
<feature type="domain" description="Carrier" evidence="1">
    <location>
        <begin position="5"/>
        <end position="82"/>
    </location>
</feature>
<evidence type="ECO:0000259" key="1">
    <source>
        <dbReference type="PROSITE" id="PS50075"/>
    </source>
</evidence>
<reference evidence="2 3" key="1">
    <citation type="submission" date="2021-03" db="EMBL/GenBank/DDBJ databases">
        <title>Human Oral Microbial Genomes.</title>
        <authorList>
            <person name="Johnston C.D."/>
            <person name="Chen T."/>
            <person name="Dewhirst F.E."/>
        </authorList>
    </citation>
    <scope>NUCLEOTIDE SEQUENCE [LARGE SCALE GENOMIC DNA]</scope>
    <source>
        <strain evidence="2 3">DSMZ 100122</strain>
    </source>
</reference>
<gene>
    <name evidence="2" type="ORF">J5A65_13355</name>
</gene>
<dbReference type="SUPFAM" id="SSF47336">
    <property type="entry name" value="ACP-like"/>
    <property type="match status" value="1"/>
</dbReference>
<dbReference type="PROSITE" id="PS50075">
    <property type="entry name" value="CARRIER"/>
    <property type="match status" value="1"/>
</dbReference>
<dbReference type="InterPro" id="IPR009081">
    <property type="entry name" value="PP-bd_ACP"/>
</dbReference>
<evidence type="ECO:0000313" key="3">
    <source>
        <dbReference type="Proteomes" id="UP000678513"/>
    </source>
</evidence>
<dbReference type="Proteomes" id="UP000678513">
    <property type="component" value="Chromosome"/>
</dbReference>
<name>A0ABX7Y3W0_9ACTN</name>
<dbReference type="Gene3D" id="1.10.1200.10">
    <property type="entry name" value="ACP-like"/>
    <property type="match status" value="1"/>
</dbReference>